<evidence type="ECO:0000313" key="2">
    <source>
        <dbReference type="EMBL" id="KAL5111068.1"/>
    </source>
</evidence>
<proteinExistence type="predicted"/>
<protein>
    <recommendedName>
        <fullName evidence="4">Secreted protein</fullName>
    </recommendedName>
</protein>
<feature type="chain" id="PRO_5045045627" description="Secreted protein" evidence="1">
    <location>
        <begin position="19"/>
        <end position="69"/>
    </location>
</feature>
<accession>A0ABR4QPT0</accession>
<dbReference type="EMBL" id="JAKROA010000002">
    <property type="protein sequence ID" value="KAL5111068.1"/>
    <property type="molecule type" value="Genomic_DNA"/>
</dbReference>
<keyword evidence="1" id="KW-0732">Signal</keyword>
<evidence type="ECO:0000313" key="3">
    <source>
        <dbReference type="Proteomes" id="UP001651158"/>
    </source>
</evidence>
<comment type="caution">
    <text evidence="2">The sequence shown here is derived from an EMBL/GenBank/DDBJ whole genome shotgun (WGS) entry which is preliminary data.</text>
</comment>
<evidence type="ECO:0000256" key="1">
    <source>
        <dbReference type="SAM" id="SignalP"/>
    </source>
</evidence>
<organism evidence="2 3">
    <name type="scientific">Taenia crassiceps</name>
    <dbReference type="NCBI Taxonomy" id="6207"/>
    <lineage>
        <taxon>Eukaryota</taxon>
        <taxon>Metazoa</taxon>
        <taxon>Spiralia</taxon>
        <taxon>Lophotrochozoa</taxon>
        <taxon>Platyhelminthes</taxon>
        <taxon>Cestoda</taxon>
        <taxon>Eucestoda</taxon>
        <taxon>Cyclophyllidea</taxon>
        <taxon>Taeniidae</taxon>
        <taxon>Taenia</taxon>
    </lineage>
</organism>
<sequence>MLCFFPLVLFYLTWGSSGFPLARRRGRLVRSGPRVGPWRTASTDFGIRLLPSVLWSTRSPSSVPFCYHK</sequence>
<gene>
    <name evidence="2" type="ORF">TcWFU_010472</name>
</gene>
<dbReference type="Proteomes" id="UP001651158">
    <property type="component" value="Unassembled WGS sequence"/>
</dbReference>
<feature type="signal peptide" evidence="1">
    <location>
        <begin position="1"/>
        <end position="18"/>
    </location>
</feature>
<evidence type="ECO:0008006" key="4">
    <source>
        <dbReference type="Google" id="ProtNLM"/>
    </source>
</evidence>
<keyword evidence="3" id="KW-1185">Reference proteome</keyword>
<name>A0ABR4QPT0_9CEST</name>
<reference evidence="2 3" key="1">
    <citation type="journal article" date="2022" name="Front. Cell. Infect. Microbiol.">
        <title>The Genomes of Two Strains of Taenia crassiceps the Animal Model for the Study of Human Cysticercosis.</title>
        <authorList>
            <person name="Bobes R.J."/>
            <person name="Estrada K."/>
            <person name="Rios-Valencia D.G."/>
            <person name="Calderon-Gallegos A."/>
            <person name="de la Torre P."/>
            <person name="Carrero J.C."/>
            <person name="Sanchez-Flores A."/>
            <person name="Laclette J.P."/>
        </authorList>
    </citation>
    <scope>NUCLEOTIDE SEQUENCE [LARGE SCALE GENOMIC DNA]</scope>
    <source>
        <strain evidence="2">WFUcys</strain>
    </source>
</reference>